<organism evidence="3 4">
    <name type="scientific">Liquorilactobacillus uvarum DSM 19971</name>
    <dbReference type="NCBI Taxonomy" id="1423812"/>
    <lineage>
        <taxon>Bacteria</taxon>
        <taxon>Bacillati</taxon>
        <taxon>Bacillota</taxon>
        <taxon>Bacilli</taxon>
        <taxon>Lactobacillales</taxon>
        <taxon>Lactobacillaceae</taxon>
        <taxon>Liquorilactobacillus</taxon>
    </lineage>
</organism>
<keyword evidence="4" id="KW-1185">Reference proteome</keyword>
<dbReference type="Pfam" id="PF00582">
    <property type="entry name" value="Usp"/>
    <property type="match status" value="1"/>
</dbReference>
<dbReference type="InterPro" id="IPR006015">
    <property type="entry name" value="Universal_stress_UspA"/>
</dbReference>
<dbReference type="SUPFAM" id="SSF52402">
    <property type="entry name" value="Adenine nucleotide alpha hydrolases-like"/>
    <property type="match status" value="1"/>
</dbReference>
<dbReference type="Gene3D" id="3.40.50.620">
    <property type="entry name" value="HUPs"/>
    <property type="match status" value="1"/>
</dbReference>
<reference evidence="3 4" key="1">
    <citation type="journal article" date="2015" name="Genome Announc.">
        <title>Expanding the biotechnology potential of lactobacilli through comparative genomics of 213 strains and associated genera.</title>
        <authorList>
            <person name="Sun Z."/>
            <person name="Harris H.M."/>
            <person name="McCann A."/>
            <person name="Guo C."/>
            <person name="Argimon S."/>
            <person name="Zhang W."/>
            <person name="Yang X."/>
            <person name="Jeffery I.B."/>
            <person name="Cooney J.C."/>
            <person name="Kagawa T.F."/>
            <person name="Liu W."/>
            <person name="Song Y."/>
            <person name="Salvetti E."/>
            <person name="Wrobel A."/>
            <person name="Rasinkangas P."/>
            <person name="Parkhill J."/>
            <person name="Rea M.C."/>
            <person name="O'Sullivan O."/>
            <person name="Ritari J."/>
            <person name="Douillard F.P."/>
            <person name="Paul Ross R."/>
            <person name="Yang R."/>
            <person name="Briner A.E."/>
            <person name="Felis G.E."/>
            <person name="de Vos W.M."/>
            <person name="Barrangou R."/>
            <person name="Klaenhammer T.R."/>
            <person name="Caufield P.W."/>
            <person name="Cui Y."/>
            <person name="Zhang H."/>
            <person name="O'Toole P.W."/>
        </authorList>
    </citation>
    <scope>NUCLEOTIDE SEQUENCE [LARGE SCALE GENOMIC DNA]</scope>
    <source>
        <strain evidence="3 4">DSM 19971</strain>
    </source>
</reference>
<dbReference type="PANTHER" id="PTHR46268:SF6">
    <property type="entry name" value="UNIVERSAL STRESS PROTEIN UP12"/>
    <property type="match status" value="1"/>
</dbReference>
<protein>
    <submittedName>
        <fullName evidence="3">Universal stress protein UspA</fullName>
    </submittedName>
</protein>
<sequence>MAYKRILVGLDGSKQANRAYDTACDLAKTFSSKLYLLWVINRDRGMDLSFRVSDDFYQDQAQKANQEIKPYVEKAKELGVDVTGTVIIGNTKTVLATSFPQGNDIDLIVLGDTGLNALEKVVVGSHTSYVLRNAECAVLVVK</sequence>
<evidence type="ECO:0000313" key="4">
    <source>
        <dbReference type="Proteomes" id="UP000051155"/>
    </source>
</evidence>
<dbReference type="EMBL" id="AZEG01000014">
    <property type="protein sequence ID" value="KRL37206.1"/>
    <property type="molecule type" value="Genomic_DNA"/>
</dbReference>
<evidence type="ECO:0000313" key="3">
    <source>
        <dbReference type="EMBL" id="KRL37206.1"/>
    </source>
</evidence>
<comment type="caution">
    <text evidence="3">The sequence shown here is derived from an EMBL/GenBank/DDBJ whole genome shotgun (WGS) entry which is preliminary data.</text>
</comment>
<feature type="domain" description="UspA" evidence="2">
    <location>
        <begin position="3"/>
        <end position="142"/>
    </location>
</feature>
<accession>A0A0R1PXG7</accession>
<dbReference type="PRINTS" id="PR01438">
    <property type="entry name" value="UNVRSLSTRESS"/>
</dbReference>
<name>A0A0R1PXG7_9LACO</name>
<evidence type="ECO:0000259" key="2">
    <source>
        <dbReference type="Pfam" id="PF00582"/>
    </source>
</evidence>
<dbReference type="PANTHER" id="PTHR46268">
    <property type="entry name" value="STRESS RESPONSE PROTEIN NHAX"/>
    <property type="match status" value="1"/>
</dbReference>
<proteinExistence type="inferred from homology"/>
<dbReference type="InterPro" id="IPR014729">
    <property type="entry name" value="Rossmann-like_a/b/a_fold"/>
</dbReference>
<gene>
    <name evidence="3" type="ORF">FD20_GL000542</name>
</gene>
<dbReference type="Proteomes" id="UP000051155">
    <property type="component" value="Unassembled WGS sequence"/>
</dbReference>
<dbReference type="PATRIC" id="fig|1423812.3.peg.579"/>
<evidence type="ECO:0000256" key="1">
    <source>
        <dbReference type="ARBA" id="ARBA00008791"/>
    </source>
</evidence>
<dbReference type="InterPro" id="IPR006016">
    <property type="entry name" value="UspA"/>
</dbReference>
<dbReference type="AlphaFoldDB" id="A0A0R1PXG7"/>
<dbReference type="STRING" id="1423812.FD20_GL000542"/>
<dbReference type="RefSeq" id="WP_057737389.1">
    <property type="nucleotide sequence ID" value="NZ_AZEG01000014.1"/>
</dbReference>
<dbReference type="OrthoDB" id="2321605at2"/>
<comment type="similarity">
    <text evidence="1">Belongs to the universal stress protein A family.</text>
</comment>
<dbReference type="CDD" id="cd00293">
    <property type="entry name" value="USP-like"/>
    <property type="match status" value="1"/>
</dbReference>